<evidence type="ECO:0000256" key="1">
    <source>
        <dbReference type="SAM" id="Phobius"/>
    </source>
</evidence>
<reference evidence="2 3" key="1">
    <citation type="submission" date="2023-09" db="EMBL/GenBank/DDBJ databases">
        <title>Multi-omics analysis of a traditional fermented food reveals byproduct-associated fungal strains for waste-to-food upcycling.</title>
        <authorList>
            <consortium name="Lawrence Berkeley National Laboratory"/>
            <person name="Rekdal V.M."/>
            <person name="Villalobos-Escobedo J.M."/>
            <person name="Rodriguez-Valeron N."/>
            <person name="Garcia M.O."/>
            <person name="Vasquez D.P."/>
            <person name="Damayanti I."/>
            <person name="Sorensen P.M."/>
            <person name="Baidoo E.E."/>
            <person name="De Carvalho A.C."/>
            <person name="Riley R."/>
            <person name="Lipzen A."/>
            <person name="He G."/>
            <person name="Yan M."/>
            <person name="Haridas S."/>
            <person name="Daum C."/>
            <person name="Yoshinaga Y."/>
            <person name="Ng V."/>
            <person name="Grigoriev I.V."/>
            <person name="Munk R."/>
            <person name="Nuraida L."/>
            <person name="Wijaya C.H."/>
            <person name="Morales P.-C."/>
            <person name="Keasling J.D."/>
        </authorList>
    </citation>
    <scope>NUCLEOTIDE SEQUENCE [LARGE SCALE GENOMIC DNA]</scope>
    <source>
        <strain evidence="2 3">FGSC 2613</strain>
    </source>
</reference>
<keyword evidence="1" id="KW-0472">Membrane</keyword>
<protein>
    <submittedName>
        <fullName evidence="2">Uncharacterized protein</fullName>
    </submittedName>
</protein>
<sequence>VNGRSSTRKSYFIRLLFYKFIKIGFLYKLLTFIICTTLISITANNINSYTLYSFL</sequence>
<accession>A0ABR3DST1</accession>
<evidence type="ECO:0000313" key="3">
    <source>
        <dbReference type="Proteomes" id="UP001451303"/>
    </source>
</evidence>
<gene>
    <name evidence="2" type="ORF">QR685DRAFT_429865</name>
</gene>
<dbReference type="EMBL" id="JAVLET010000001">
    <property type="protein sequence ID" value="KAL0475726.1"/>
    <property type="molecule type" value="Genomic_DNA"/>
</dbReference>
<organism evidence="2 3">
    <name type="scientific">Neurospora intermedia</name>
    <dbReference type="NCBI Taxonomy" id="5142"/>
    <lineage>
        <taxon>Eukaryota</taxon>
        <taxon>Fungi</taxon>
        <taxon>Dikarya</taxon>
        <taxon>Ascomycota</taxon>
        <taxon>Pezizomycotina</taxon>
        <taxon>Sordariomycetes</taxon>
        <taxon>Sordariomycetidae</taxon>
        <taxon>Sordariales</taxon>
        <taxon>Sordariaceae</taxon>
        <taxon>Neurospora</taxon>
    </lineage>
</organism>
<keyword evidence="1" id="KW-0812">Transmembrane</keyword>
<name>A0ABR3DST1_NEUIN</name>
<proteinExistence type="predicted"/>
<evidence type="ECO:0000313" key="2">
    <source>
        <dbReference type="EMBL" id="KAL0475726.1"/>
    </source>
</evidence>
<comment type="caution">
    <text evidence="2">The sequence shown here is derived from an EMBL/GenBank/DDBJ whole genome shotgun (WGS) entry which is preliminary data.</text>
</comment>
<feature type="non-terminal residue" evidence="2">
    <location>
        <position position="1"/>
    </location>
</feature>
<dbReference type="Proteomes" id="UP001451303">
    <property type="component" value="Unassembled WGS sequence"/>
</dbReference>
<keyword evidence="3" id="KW-1185">Reference proteome</keyword>
<keyword evidence="1" id="KW-1133">Transmembrane helix</keyword>
<feature type="transmembrane region" description="Helical" evidence="1">
    <location>
        <begin position="20"/>
        <end position="43"/>
    </location>
</feature>